<evidence type="ECO:0000313" key="13">
    <source>
        <dbReference type="Proteomes" id="UP001295423"/>
    </source>
</evidence>
<keyword evidence="10" id="KW-0732">Signal</keyword>
<evidence type="ECO:0000313" key="12">
    <source>
        <dbReference type="EMBL" id="CAJ1956917.1"/>
    </source>
</evidence>
<dbReference type="PANTHER" id="PTHR42643">
    <property type="entry name" value="IONOTROPIC RECEPTOR 20A-RELATED"/>
    <property type="match status" value="1"/>
</dbReference>
<evidence type="ECO:0000256" key="8">
    <source>
        <dbReference type="SAM" id="MobiDB-lite"/>
    </source>
</evidence>
<comment type="caution">
    <text evidence="12">The sequence shown here is derived from an EMBL/GenBank/DDBJ whole genome shotgun (WGS) entry which is preliminary data.</text>
</comment>
<dbReference type="Proteomes" id="UP001295423">
    <property type="component" value="Unassembled WGS sequence"/>
</dbReference>
<evidence type="ECO:0000256" key="1">
    <source>
        <dbReference type="ARBA" id="ARBA00004651"/>
    </source>
</evidence>
<protein>
    <recommendedName>
        <fullName evidence="11">Ionotropic glutamate receptor C-terminal domain-containing protein</fullName>
    </recommendedName>
</protein>
<feature type="domain" description="Ionotropic glutamate receptor C-terminal" evidence="11">
    <location>
        <begin position="194"/>
        <end position="455"/>
    </location>
</feature>
<feature type="signal peptide" evidence="10">
    <location>
        <begin position="1"/>
        <end position="20"/>
    </location>
</feature>
<keyword evidence="7" id="KW-0325">Glycoprotein</keyword>
<reference evidence="12" key="1">
    <citation type="submission" date="2023-08" db="EMBL/GenBank/DDBJ databases">
        <authorList>
            <person name="Audoor S."/>
            <person name="Bilcke G."/>
        </authorList>
    </citation>
    <scope>NUCLEOTIDE SEQUENCE</scope>
</reference>
<evidence type="ECO:0000256" key="2">
    <source>
        <dbReference type="ARBA" id="ARBA00022475"/>
    </source>
</evidence>
<evidence type="ECO:0000256" key="4">
    <source>
        <dbReference type="ARBA" id="ARBA00022989"/>
    </source>
</evidence>
<keyword evidence="2" id="KW-1003">Cell membrane</keyword>
<feature type="chain" id="PRO_5042123223" description="Ionotropic glutamate receptor C-terminal domain-containing protein" evidence="10">
    <location>
        <begin position="21"/>
        <end position="595"/>
    </location>
</feature>
<dbReference type="PANTHER" id="PTHR42643:SF24">
    <property type="entry name" value="IONOTROPIC RECEPTOR 60A"/>
    <property type="match status" value="1"/>
</dbReference>
<evidence type="ECO:0000256" key="10">
    <source>
        <dbReference type="SAM" id="SignalP"/>
    </source>
</evidence>
<dbReference type="EMBL" id="CAKOGP040001925">
    <property type="protein sequence ID" value="CAJ1956917.1"/>
    <property type="molecule type" value="Genomic_DNA"/>
</dbReference>
<dbReference type="GO" id="GO:0005886">
    <property type="term" value="C:plasma membrane"/>
    <property type="evidence" value="ECO:0007669"/>
    <property type="project" value="UniProtKB-SubCell"/>
</dbReference>
<evidence type="ECO:0000259" key="11">
    <source>
        <dbReference type="Pfam" id="PF00060"/>
    </source>
</evidence>
<accession>A0AAD2JJP0</accession>
<dbReference type="InterPro" id="IPR001320">
    <property type="entry name" value="Iontro_rcpt_C"/>
</dbReference>
<keyword evidence="5 9" id="KW-0472">Membrane</keyword>
<dbReference type="AlphaFoldDB" id="A0AAD2JJP0"/>
<evidence type="ECO:0000256" key="3">
    <source>
        <dbReference type="ARBA" id="ARBA00022692"/>
    </source>
</evidence>
<comment type="subcellular location">
    <subcellularLocation>
        <location evidence="1">Cell membrane</location>
        <topology evidence="1">Multi-pass membrane protein</topology>
    </subcellularLocation>
</comment>
<dbReference type="GO" id="GO:0015276">
    <property type="term" value="F:ligand-gated monoatomic ion channel activity"/>
    <property type="evidence" value="ECO:0007669"/>
    <property type="project" value="InterPro"/>
</dbReference>
<dbReference type="Pfam" id="PF00060">
    <property type="entry name" value="Lig_chan"/>
    <property type="match status" value="1"/>
</dbReference>
<dbReference type="Gene3D" id="1.10.287.70">
    <property type="match status" value="1"/>
</dbReference>
<dbReference type="InterPro" id="IPR052192">
    <property type="entry name" value="Insect_Ionotropic_Sensory_Rcpt"/>
</dbReference>
<feature type="transmembrane region" description="Helical" evidence="9">
    <location>
        <begin position="195"/>
        <end position="214"/>
    </location>
</feature>
<keyword evidence="6" id="KW-0675">Receptor</keyword>
<feature type="transmembrane region" description="Helical" evidence="9">
    <location>
        <begin position="449"/>
        <end position="469"/>
    </location>
</feature>
<organism evidence="12 13">
    <name type="scientific">Cylindrotheca closterium</name>
    <dbReference type="NCBI Taxonomy" id="2856"/>
    <lineage>
        <taxon>Eukaryota</taxon>
        <taxon>Sar</taxon>
        <taxon>Stramenopiles</taxon>
        <taxon>Ochrophyta</taxon>
        <taxon>Bacillariophyta</taxon>
        <taxon>Bacillariophyceae</taxon>
        <taxon>Bacillariophycidae</taxon>
        <taxon>Bacillariales</taxon>
        <taxon>Bacillariaceae</taxon>
        <taxon>Cylindrotheca</taxon>
    </lineage>
</organism>
<keyword evidence="13" id="KW-1185">Reference proteome</keyword>
<feature type="region of interest" description="Disordered" evidence="8">
    <location>
        <begin position="525"/>
        <end position="559"/>
    </location>
</feature>
<evidence type="ECO:0000256" key="6">
    <source>
        <dbReference type="ARBA" id="ARBA00023170"/>
    </source>
</evidence>
<sequence>MGNLMMMVLSLLLAASQTQAQAPSLLPFSKDSNLTHRSNVCDRFLEYASGQANIRDALKGLNLTVGVVDQLNDVYIHFNEDGTIKDEDPGIFVIILDELARRGGFDWRNNYGVVYPPNGTNPETNTPFNWTDVLYESVLNYDFSFAEWVHNQERRVRGISFPVGWYDSSIILVQNRVEEVVTFDVTAFLRPFSNAVWGMIVGVFIVSGLLYWMIDKIATWGTNDEVNSVLYDMFLATMTFTQHHMYWDPSGHGKRIFAFSASFWSLVLASAYTANLASFLVSQGQPAEIATSLAEVEALQIPLCVRANAAVEADLKTRYPQLILNTDSDFDKIYEFLLAGKCKLLATRPFDFDQFRNNEEINPDCSLQWVGRQDNSNKGGPATLVDTKSYCTSLITHVLEIHMNEMLDDHFIDLTWQAHLRNQSNHQCGAQESESKDVDGQYSLTILEVGGIFVFHGALGLVSIIVALLEMWWRRRQERGALQFAAKDPEGKEAPVEHIRMAQRASSNMPAMAHYQSSMALKSIIHDRDSQRKSRTNSGSPMHGRGSGGGYRDDDVDFNDDVLGTIQSLQTEMEKLQNYVVENRNKHHGDGSLGA</sequence>
<evidence type="ECO:0000256" key="7">
    <source>
        <dbReference type="ARBA" id="ARBA00023180"/>
    </source>
</evidence>
<gene>
    <name evidence="12" type="ORF">CYCCA115_LOCUS16460</name>
</gene>
<evidence type="ECO:0000256" key="5">
    <source>
        <dbReference type="ARBA" id="ARBA00023136"/>
    </source>
</evidence>
<keyword evidence="4 9" id="KW-1133">Transmembrane helix</keyword>
<keyword evidence="3 9" id="KW-0812">Transmembrane</keyword>
<proteinExistence type="predicted"/>
<name>A0AAD2JJP0_9STRA</name>
<evidence type="ECO:0000256" key="9">
    <source>
        <dbReference type="SAM" id="Phobius"/>
    </source>
</evidence>